<feature type="chain" id="PRO_5045518599" evidence="2">
    <location>
        <begin position="22"/>
        <end position="448"/>
    </location>
</feature>
<dbReference type="PROSITE" id="PS50231">
    <property type="entry name" value="RICIN_B_LECTIN"/>
    <property type="match status" value="1"/>
</dbReference>
<dbReference type="PANTHER" id="PTHR48098">
    <property type="entry name" value="ENTEROCHELIN ESTERASE-RELATED"/>
    <property type="match status" value="1"/>
</dbReference>
<sequence length="448" mass="48860">MSKRKLLLGIAVAFLFTQTIAITTPKAQASSTSSVSTHQSTSVSNTALPTMPPAGYDKGGKYPAGRVQDINYYSPVTKTMRKMVVYTPPGYDSNKKYPVIYGIHGIGSWPSTIFDSWCVGASTVADNLIGQGKIQPVIIVSMDNNNVDSHKELFNAVMPYAESHYPIIADADHRGIYGYSMGGGVTFAEGIGHLDTFHHICPSSATPFNHPSDKDMFPNGGAEAKNKIKTLLLSCGTSDWDGFYPPNLATHNYCAANGIPHYWLSVQGGGHDGSVWRPAMWNFLQLAFPANQSNNTQNTEVLSDGWYSIKNVNAQKYLQIANDTGKATQNVELGTKSQAKGQKWYLTNIGDGYVTLKSALGDFMLDVNRGEDKDGTNIQIYNAYGHDPQKFSIKSSSINGAYSIATKCSNGTKVLDDFQFETTEGANVCQWTYTGSNNQLWSFEPASY</sequence>
<dbReference type="Gene3D" id="3.40.50.1820">
    <property type="entry name" value="alpha/beta hydrolase"/>
    <property type="match status" value="1"/>
</dbReference>
<dbReference type="Gene3D" id="2.80.10.50">
    <property type="match status" value="1"/>
</dbReference>
<evidence type="ECO:0000313" key="4">
    <source>
        <dbReference type="EMBL" id="MBD7912274.1"/>
    </source>
</evidence>
<dbReference type="RefSeq" id="WP_143316536.1">
    <property type="nucleotide sequence ID" value="NZ_JACSRA010000021.1"/>
</dbReference>
<dbReference type="Proteomes" id="UP000627781">
    <property type="component" value="Unassembled WGS sequence"/>
</dbReference>
<dbReference type="InterPro" id="IPR035992">
    <property type="entry name" value="Ricin_B-like_lectins"/>
</dbReference>
<dbReference type="Pfam" id="PF14200">
    <property type="entry name" value="RicinB_lectin_2"/>
    <property type="match status" value="1"/>
</dbReference>
<name>A0ABR8PVT1_9CLOT</name>
<dbReference type="Pfam" id="PF00756">
    <property type="entry name" value="Esterase"/>
    <property type="match status" value="1"/>
</dbReference>
<dbReference type="InterPro" id="IPR050583">
    <property type="entry name" value="Mycobacterial_A85_antigen"/>
</dbReference>
<feature type="compositionally biased region" description="Low complexity" evidence="1">
    <location>
        <begin position="31"/>
        <end position="44"/>
    </location>
</feature>
<gene>
    <name evidence="4" type="ORF">H9661_13000</name>
</gene>
<dbReference type="InterPro" id="IPR029058">
    <property type="entry name" value="AB_hydrolase_fold"/>
</dbReference>
<dbReference type="InterPro" id="IPR000801">
    <property type="entry name" value="Esterase-like"/>
</dbReference>
<dbReference type="InterPro" id="IPR000772">
    <property type="entry name" value="Ricin_B_lectin"/>
</dbReference>
<organism evidence="4 5">
    <name type="scientific">Clostridium cibarium</name>
    <dbReference type="NCBI Taxonomy" id="2762247"/>
    <lineage>
        <taxon>Bacteria</taxon>
        <taxon>Bacillati</taxon>
        <taxon>Bacillota</taxon>
        <taxon>Clostridia</taxon>
        <taxon>Eubacteriales</taxon>
        <taxon>Clostridiaceae</taxon>
        <taxon>Clostridium</taxon>
    </lineage>
</organism>
<accession>A0ABR8PVT1</accession>
<reference evidence="4 5" key="1">
    <citation type="submission" date="2020-08" db="EMBL/GenBank/DDBJ databases">
        <title>A Genomic Blueprint of the Chicken Gut Microbiome.</title>
        <authorList>
            <person name="Gilroy R."/>
            <person name="Ravi A."/>
            <person name="Getino M."/>
            <person name="Pursley I."/>
            <person name="Horton D.L."/>
            <person name="Alikhan N.-F."/>
            <person name="Baker D."/>
            <person name="Gharbi K."/>
            <person name="Hall N."/>
            <person name="Watson M."/>
            <person name="Adriaenssens E.M."/>
            <person name="Foster-Nyarko E."/>
            <person name="Jarju S."/>
            <person name="Secka A."/>
            <person name="Antonio M."/>
            <person name="Oren A."/>
            <person name="Chaudhuri R."/>
            <person name="La Ragione R.M."/>
            <person name="Hildebrand F."/>
            <person name="Pallen M.J."/>
        </authorList>
    </citation>
    <scope>NUCLEOTIDE SEQUENCE [LARGE SCALE GENOMIC DNA]</scope>
    <source>
        <strain evidence="4 5">Sa3CVN1</strain>
    </source>
</reference>
<comment type="caution">
    <text evidence="4">The sequence shown here is derived from an EMBL/GenBank/DDBJ whole genome shotgun (WGS) entry which is preliminary data.</text>
</comment>
<feature type="region of interest" description="Disordered" evidence="1">
    <location>
        <begin position="31"/>
        <end position="52"/>
    </location>
</feature>
<dbReference type="SUPFAM" id="SSF53474">
    <property type="entry name" value="alpha/beta-Hydrolases"/>
    <property type="match status" value="1"/>
</dbReference>
<dbReference type="CDD" id="cd00161">
    <property type="entry name" value="beta-trefoil_Ricin-like"/>
    <property type="match status" value="1"/>
</dbReference>
<evidence type="ECO:0000256" key="1">
    <source>
        <dbReference type="SAM" id="MobiDB-lite"/>
    </source>
</evidence>
<dbReference type="SMART" id="SM00458">
    <property type="entry name" value="RICIN"/>
    <property type="match status" value="1"/>
</dbReference>
<evidence type="ECO:0000256" key="2">
    <source>
        <dbReference type="SAM" id="SignalP"/>
    </source>
</evidence>
<dbReference type="EMBL" id="JACSRA010000021">
    <property type="protein sequence ID" value="MBD7912274.1"/>
    <property type="molecule type" value="Genomic_DNA"/>
</dbReference>
<dbReference type="SUPFAM" id="SSF50370">
    <property type="entry name" value="Ricin B-like lectins"/>
    <property type="match status" value="1"/>
</dbReference>
<proteinExistence type="predicted"/>
<protein>
    <submittedName>
        <fullName evidence="4">RICIN domain-containing protein</fullName>
    </submittedName>
</protein>
<keyword evidence="2" id="KW-0732">Signal</keyword>
<keyword evidence="5" id="KW-1185">Reference proteome</keyword>
<evidence type="ECO:0000259" key="3">
    <source>
        <dbReference type="SMART" id="SM00458"/>
    </source>
</evidence>
<feature type="signal peptide" evidence="2">
    <location>
        <begin position="1"/>
        <end position="21"/>
    </location>
</feature>
<evidence type="ECO:0000313" key="5">
    <source>
        <dbReference type="Proteomes" id="UP000627781"/>
    </source>
</evidence>
<feature type="domain" description="Ricin B lectin" evidence="3">
    <location>
        <begin position="303"/>
        <end position="444"/>
    </location>
</feature>